<dbReference type="EMBL" id="JAKZMM010000004">
    <property type="protein sequence ID" value="MCJ2379443.1"/>
    <property type="molecule type" value="Genomic_DNA"/>
</dbReference>
<dbReference type="Proteomes" id="UP001165444">
    <property type="component" value="Unassembled WGS sequence"/>
</dbReference>
<evidence type="ECO:0000313" key="3">
    <source>
        <dbReference type="EMBL" id="MCJ2379443.1"/>
    </source>
</evidence>
<gene>
    <name evidence="3" type="ORF">MUN53_02235</name>
</gene>
<comment type="caution">
    <text evidence="3">The sequence shown here is derived from an EMBL/GenBank/DDBJ whole genome shotgun (WGS) entry which is preliminary data.</text>
</comment>
<reference evidence="3 4" key="1">
    <citation type="submission" date="2022-03" db="EMBL/GenBank/DDBJ databases">
        <title>Parabacteroides sp. nov. isolated from swine feces.</title>
        <authorList>
            <person name="Bak J.E."/>
        </authorList>
    </citation>
    <scope>NUCLEOTIDE SEQUENCE [LARGE SCALE GENOMIC DNA]</scope>
    <source>
        <strain evidence="3 4">AGMB00274</strain>
    </source>
</reference>
<name>A0ABT0BY01_9BACT</name>
<evidence type="ECO:0000259" key="2">
    <source>
        <dbReference type="Pfam" id="PF13304"/>
    </source>
</evidence>
<dbReference type="InterPro" id="IPR027417">
    <property type="entry name" value="P-loop_NTPase"/>
</dbReference>
<proteinExistence type="predicted"/>
<dbReference type="PANTHER" id="PTHR43581:SF4">
    <property type="entry name" value="ATP_GTP PHOSPHATASE"/>
    <property type="match status" value="1"/>
</dbReference>
<dbReference type="PANTHER" id="PTHR43581">
    <property type="entry name" value="ATP/GTP PHOSPHATASE"/>
    <property type="match status" value="1"/>
</dbReference>
<keyword evidence="4" id="KW-1185">Reference proteome</keyword>
<dbReference type="InterPro" id="IPR051396">
    <property type="entry name" value="Bact_Antivir_Def_Nuclease"/>
</dbReference>
<feature type="domain" description="Endonuclease GajA/Old nuclease/RecF-like AAA" evidence="1">
    <location>
        <begin position="32"/>
        <end position="119"/>
    </location>
</feature>
<evidence type="ECO:0000259" key="1">
    <source>
        <dbReference type="Pfam" id="PF13175"/>
    </source>
</evidence>
<dbReference type="Gene3D" id="3.40.50.300">
    <property type="entry name" value="P-loop containing nucleotide triphosphate hydrolases"/>
    <property type="match status" value="1"/>
</dbReference>
<accession>A0ABT0BY01</accession>
<dbReference type="RefSeq" id="WP_243323253.1">
    <property type="nucleotide sequence ID" value="NZ_JAKZMM010000004.1"/>
</dbReference>
<dbReference type="SUPFAM" id="SSF52540">
    <property type="entry name" value="P-loop containing nucleoside triphosphate hydrolases"/>
    <property type="match status" value="1"/>
</dbReference>
<feature type="domain" description="ATPase AAA-type core" evidence="2">
    <location>
        <begin position="243"/>
        <end position="320"/>
    </location>
</feature>
<dbReference type="InterPro" id="IPR003959">
    <property type="entry name" value="ATPase_AAA_core"/>
</dbReference>
<dbReference type="InterPro" id="IPR041685">
    <property type="entry name" value="AAA_GajA/Old/RecF-like"/>
</dbReference>
<evidence type="ECO:0000313" key="4">
    <source>
        <dbReference type="Proteomes" id="UP001165444"/>
    </source>
</evidence>
<dbReference type="Pfam" id="PF13175">
    <property type="entry name" value="AAA_15"/>
    <property type="match status" value="1"/>
</dbReference>
<protein>
    <submittedName>
        <fullName evidence="3">AAA family ATPase</fullName>
    </submittedName>
</protein>
<organism evidence="3 4">
    <name type="scientific">Parabacteroides faecalis</name>
    <dbReference type="NCBI Taxonomy" id="2924040"/>
    <lineage>
        <taxon>Bacteria</taxon>
        <taxon>Pseudomonadati</taxon>
        <taxon>Bacteroidota</taxon>
        <taxon>Bacteroidia</taxon>
        <taxon>Bacteroidales</taxon>
        <taxon>Tannerellaceae</taxon>
        <taxon>Parabacteroides</taxon>
    </lineage>
</organism>
<dbReference type="Pfam" id="PF13304">
    <property type="entry name" value="AAA_21"/>
    <property type="match status" value="1"/>
</dbReference>
<sequence>MKNCVKQSFISRVFCSFVHECVTTENTETMFDKIEIERFRGIRYANIEGFRQINLFFGKNNCGKSTLLESLFLVSGLSNPLLPVHVNIIRGYGKSRLNDLKLDFYNLDSSQPIHIRMKNDEIRDLKIHLFEQSSNKISLNADVASILSNVEEGDYGLRFDFKVNDNSFVSQLRFSSENPDDATRMVAESYVESLRCTYLSPKYDFSASIHGLKNILQNKDEHFIIEGLQLIEPRVKDFIFTDNEMLVDIGLAKRIPVNMMGDGARKIVSLLTAIYDCKDGALLVDEISNGFHYSVMSNLWKVLIHAAVRNNTQLFITTHDIDSIKGLRNAALGEFDDRIASFKLLRSLDDELKAYHYSLESLDYSINQEIEVR</sequence>